<gene>
    <name evidence="7" type="ORF">BdWA1_000195</name>
</gene>
<dbReference type="InterPro" id="IPR051134">
    <property type="entry name" value="PPP_phosphatase"/>
</dbReference>
<proteinExistence type="inferred from homology"/>
<dbReference type="AlphaFoldDB" id="A0AAD9PMC0"/>
<dbReference type="PANTHER" id="PTHR45668">
    <property type="entry name" value="SERINE/THREONINE-PROTEIN PHOSPHATASE 5-RELATED"/>
    <property type="match status" value="1"/>
</dbReference>
<organism evidence="7 8">
    <name type="scientific">Babesia duncani</name>
    <dbReference type="NCBI Taxonomy" id="323732"/>
    <lineage>
        <taxon>Eukaryota</taxon>
        <taxon>Sar</taxon>
        <taxon>Alveolata</taxon>
        <taxon>Apicomplexa</taxon>
        <taxon>Aconoidasida</taxon>
        <taxon>Piroplasmida</taxon>
        <taxon>Babesiidae</taxon>
        <taxon>Babesia</taxon>
    </lineage>
</organism>
<dbReference type="PRINTS" id="PR00114">
    <property type="entry name" value="STPHPHTASE"/>
</dbReference>
<dbReference type="SUPFAM" id="SSF56300">
    <property type="entry name" value="Metallo-dependent phosphatases"/>
    <property type="match status" value="1"/>
</dbReference>
<keyword evidence="5" id="KW-0378">Hydrolase</keyword>
<dbReference type="GO" id="GO:0005509">
    <property type="term" value="F:calcium ion binding"/>
    <property type="evidence" value="ECO:0007669"/>
    <property type="project" value="InterPro"/>
</dbReference>
<dbReference type="Proteomes" id="UP001214638">
    <property type="component" value="Unassembled WGS sequence"/>
</dbReference>
<dbReference type="GeneID" id="94334493"/>
<dbReference type="PROSITE" id="PS00125">
    <property type="entry name" value="SER_THR_PHOSPHATASE"/>
    <property type="match status" value="1"/>
</dbReference>
<dbReference type="EMBL" id="JALLKP010000001">
    <property type="protein sequence ID" value="KAK2197196.1"/>
    <property type="molecule type" value="Genomic_DNA"/>
</dbReference>
<dbReference type="SMART" id="SM00156">
    <property type="entry name" value="PP2Ac"/>
    <property type="match status" value="1"/>
</dbReference>
<dbReference type="SMART" id="SM00054">
    <property type="entry name" value="EFh"/>
    <property type="match status" value="3"/>
</dbReference>
<dbReference type="PANTHER" id="PTHR45668:SF5">
    <property type="entry name" value="SERINE_THREONINE-PROTEIN PHOSPHATASE 5"/>
    <property type="match status" value="1"/>
</dbReference>
<dbReference type="Pfam" id="PF00149">
    <property type="entry name" value="Metallophos"/>
    <property type="match status" value="1"/>
</dbReference>
<evidence type="ECO:0000313" key="7">
    <source>
        <dbReference type="EMBL" id="KAK2197196.1"/>
    </source>
</evidence>
<dbReference type="InterPro" id="IPR004843">
    <property type="entry name" value="Calcineurin-like_PHP"/>
</dbReference>
<comment type="cofactor">
    <cofactor evidence="1">
        <name>Mn(2+)</name>
        <dbReference type="ChEBI" id="CHEBI:29035"/>
    </cofactor>
</comment>
<dbReference type="PROSITE" id="PS50222">
    <property type="entry name" value="EF_HAND_2"/>
    <property type="match status" value="1"/>
</dbReference>
<comment type="caution">
    <text evidence="7">The sequence shown here is derived from an EMBL/GenBank/DDBJ whole genome shotgun (WGS) entry which is preliminary data.</text>
</comment>
<dbReference type="InterPro" id="IPR006186">
    <property type="entry name" value="Ser/Thr-sp_prot-phosphatase"/>
</dbReference>
<dbReference type="Gene3D" id="1.10.238.10">
    <property type="entry name" value="EF-hand"/>
    <property type="match status" value="2"/>
</dbReference>
<evidence type="ECO:0000256" key="5">
    <source>
        <dbReference type="RuleBase" id="RU004273"/>
    </source>
</evidence>
<evidence type="ECO:0000256" key="1">
    <source>
        <dbReference type="ARBA" id="ARBA00001936"/>
    </source>
</evidence>
<sequence length="955" mass="109381">MDVDTFPLKQGSVVMVYGYKGIVRYIGESEYIHRAGESKPRQIIGVEFSTKCKFSQNPALVPKSVANVENIRFVDKASVLPYSANEAAAIRLQAFFRTVFCKLRYIREMSFQFWNHMESLQEYRTLENKRDVYLPIIDFIKKKYEAQGINRPPGTRTKRRFSDQIADLEVKSYPEVPYDGPKIGATITTKVANEFLDAYKSGQMIEFPIHYVQRILLDMLSWYRKNDKGVINYVDIPKHENSNLIIVGDLHGQLNDLLWIFYKFGAPSSRNVYIFNGDIADRGPCATNIFLLLFCFKLADPDSVIINRGNHESEDMNESYGFAREVRSKYDGHIYNLFQRIFWELPLAIVVEKRIIVVHGGLFRHDGVTLDAISKIDRKRMCPASPDTFENSIIFDMLWSDPQKHCGRDVSARGVDCIKFGPDVTNSFLDLNNLDICIRSHQVPSSLKGIESNHSGRCITLFSASNYCQTTGNTGAILIFSKGLHFEVMEYMAPSLDVIHTLANNTNQVTDKILDAAACHQLEMEQRTIKKHSSERLMEDILLKISEIVCLKKQQIWRACYNYDVSKNGTISPKLWTEALTEIVEVNIPRIFSIKLLQALNPETQMVHYNDILKRFTIGFDPVGYEHKNLQRECIAYIFECMIKADLSLREILMLFDRNLDGLVSFSELDETIRKLDIGLSNPQVKILMRTILNSCIHKEDDPSGKADIVEFLSKLKVIYSASVRYDIKDQWIEDAIPALGRVILSDRKEAAARYYDLGEEGQAAKNAAIEEVRRKRSSAIRAVALFQKFQEYDKVGCGLLSYSDFVEALKHLDLSKAEQELGFHLTDAHLMEIAHVIDVAGTSKINYLDFLQAFYVVDNNKYSIVNEMWDHICSTLYRHRSSIRHALNAYNSDDGTVHVEEFKEVLMALYEILGFNEAPFTFEQTEVLVDCIDTNAQGMILYNEFLDSFKPIYA</sequence>
<evidence type="ECO:0000313" key="8">
    <source>
        <dbReference type="Proteomes" id="UP001214638"/>
    </source>
</evidence>
<dbReference type="Pfam" id="PF13499">
    <property type="entry name" value="EF-hand_7"/>
    <property type="match status" value="1"/>
</dbReference>
<dbReference type="InterPro" id="IPR002048">
    <property type="entry name" value="EF_hand_dom"/>
</dbReference>
<evidence type="ECO:0000256" key="3">
    <source>
        <dbReference type="ARBA" id="ARBA00022723"/>
    </source>
</evidence>
<keyword evidence="4" id="KW-0464">Manganese</keyword>
<protein>
    <recommendedName>
        <fullName evidence="5">Serine/threonine-protein phosphatase</fullName>
        <ecNumber evidence="5">3.1.3.16</ecNumber>
    </recommendedName>
</protein>
<evidence type="ECO:0000256" key="4">
    <source>
        <dbReference type="ARBA" id="ARBA00023211"/>
    </source>
</evidence>
<dbReference type="KEGG" id="bdw:94334493"/>
<dbReference type="RefSeq" id="XP_067804038.1">
    <property type="nucleotide sequence ID" value="XM_067945247.1"/>
</dbReference>
<dbReference type="GO" id="GO:0004722">
    <property type="term" value="F:protein serine/threonine phosphatase activity"/>
    <property type="evidence" value="ECO:0007669"/>
    <property type="project" value="UniProtKB-EC"/>
</dbReference>
<dbReference type="EC" id="3.1.3.16" evidence="5"/>
<dbReference type="InterPro" id="IPR029052">
    <property type="entry name" value="Metallo-depent_PP-like"/>
</dbReference>
<evidence type="ECO:0000256" key="2">
    <source>
        <dbReference type="ARBA" id="ARBA00008294"/>
    </source>
</evidence>
<evidence type="ECO:0000259" key="6">
    <source>
        <dbReference type="PROSITE" id="PS50222"/>
    </source>
</evidence>
<feature type="domain" description="EF-hand" evidence="6">
    <location>
        <begin position="644"/>
        <end position="679"/>
    </location>
</feature>
<keyword evidence="8" id="KW-1185">Reference proteome</keyword>
<name>A0AAD9PMC0_9APIC</name>
<dbReference type="Gene3D" id="3.60.21.10">
    <property type="match status" value="1"/>
</dbReference>
<comment type="similarity">
    <text evidence="2 5">Belongs to the PPP phosphatase family.</text>
</comment>
<reference evidence="7" key="1">
    <citation type="journal article" date="2023" name="Nat. Microbiol.">
        <title>Babesia duncani multi-omics identifies virulence factors and drug targets.</title>
        <authorList>
            <person name="Singh P."/>
            <person name="Lonardi S."/>
            <person name="Liang Q."/>
            <person name="Vydyam P."/>
            <person name="Khabirova E."/>
            <person name="Fang T."/>
            <person name="Gihaz S."/>
            <person name="Thekkiniath J."/>
            <person name="Munshi M."/>
            <person name="Abel S."/>
            <person name="Ciampossin L."/>
            <person name="Batugedara G."/>
            <person name="Gupta M."/>
            <person name="Lu X.M."/>
            <person name="Lenz T."/>
            <person name="Chakravarty S."/>
            <person name="Cornillot E."/>
            <person name="Hu Y."/>
            <person name="Ma W."/>
            <person name="Gonzalez L.M."/>
            <person name="Sanchez S."/>
            <person name="Estrada K."/>
            <person name="Sanchez-Flores A."/>
            <person name="Montero E."/>
            <person name="Harb O.S."/>
            <person name="Le Roch K.G."/>
            <person name="Mamoun C.B."/>
        </authorList>
    </citation>
    <scope>NUCLEOTIDE SEQUENCE</scope>
    <source>
        <strain evidence="7">WA1</strain>
    </source>
</reference>
<dbReference type="InterPro" id="IPR011992">
    <property type="entry name" value="EF-hand-dom_pair"/>
</dbReference>
<comment type="catalytic activity">
    <reaction evidence="5">
        <text>O-phospho-L-threonyl-[protein] + H2O = L-threonyl-[protein] + phosphate</text>
        <dbReference type="Rhea" id="RHEA:47004"/>
        <dbReference type="Rhea" id="RHEA-COMP:11060"/>
        <dbReference type="Rhea" id="RHEA-COMP:11605"/>
        <dbReference type="ChEBI" id="CHEBI:15377"/>
        <dbReference type="ChEBI" id="CHEBI:30013"/>
        <dbReference type="ChEBI" id="CHEBI:43474"/>
        <dbReference type="ChEBI" id="CHEBI:61977"/>
        <dbReference type="EC" id="3.1.3.16"/>
    </reaction>
</comment>
<keyword evidence="3" id="KW-0479">Metal-binding</keyword>
<accession>A0AAD9PMC0</accession>
<dbReference type="SUPFAM" id="SSF47473">
    <property type="entry name" value="EF-hand"/>
    <property type="match status" value="2"/>
</dbReference>